<accession>A0A9N9SSC5</accession>
<feature type="transmembrane region" description="Helical" evidence="10">
    <location>
        <begin position="204"/>
        <end position="225"/>
    </location>
</feature>
<dbReference type="InterPro" id="IPR002076">
    <property type="entry name" value="ELO_fam"/>
</dbReference>
<dbReference type="PANTHER" id="PTHR11157:SF69">
    <property type="entry name" value="ELONGATION OF VERY LONG CHAIN FATTY ACIDS PROTEIN 7"/>
    <property type="match status" value="1"/>
</dbReference>
<evidence type="ECO:0000256" key="8">
    <source>
        <dbReference type="ARBA" id="ARBA00023136"/>
    </source>
</evidence>
<evidence type="ECO:0000256" key="9">
    <source>
        <dbReference type="ARBA" id="ARBA00023160"/>
    </source>
</evidence>
<dbReference type="PROSITE" id="PS01188">
    <property type="entry name" value="ELO"/>
    <property type="match status" value="1"/>
</dbReference>
<name>A0A9N9SSC5_DIABA</name>
<dbReference type="OrthoDB" id="434092at2759"/>
<evidence type="ECO:0000256" key="2">
    <source>
        <dbReference type="ARBA" id="ARBA00022516"/>
    </source>
</evidence>
<feature type="transmembrane region" description="Helical" evidence="10">
    <location>
        <begin position="66"/>
        <end position="91"/>
    </location>
</feature>
<dbReference type="GO" id="GO:0009922">
    <property type="term" value="F:fatty acid elongase activity"/>
    <property type="evidence" value="ECO:0007669"/>
    <property type="project" value="UniProtKB-EC"/>
</dbReference>
<protein>
    <recommendedName>
        <fullName evidence="10">Elongation of very long chain fatty acids protein</fullName>
        <ecNumber evidence="10">2.3.1.199</ecNumber>
    </recommendedName>
    <alternativeName>
        <fullName evidence="10">Very-long-chain 3-oxoacyl-CoA synthase</fullName>
    </alternativeName>
</protein>
<feature type="transmembrane region" description="Helical" evidence="10">
    <location>
        <begin position="34"/>
        <end position="54"/>
    </location>
</feature>
<evidence type="ECO:0000256" key="3">
    <source>
        <dbReference type="ARBA" id="ARBA00022679"/>
    </source>
</evidence>
<dbReference type="InterPro" id="IPR030457">
    <property type="entry name" value="ELO_CS"/>
</dbReference>
<keyword evidence="4 10" id="KW-0812">Transmembrane</keyword>
<evidence type="ECO:0000313" key="11">
    <source>
        <dbReference type="EMBL" id="CAG9826976.1"/>
    </source>
</evidence>
<dbReference type="GO" id="GO:0034625">
    <property type="term" value="P:fatty acid elongation, monounsaturated fatty acid"/>
    <property type="evidence" value="ECO:0007669"/>
    <property type="project" value="TreeGrafter"/>
</dbReference>
<dbReference type="AlphaFoldDB" id="A0A9N9SSC5"/>
<keyword evidence="2 10" id="KW-0444">Lipid biosynthesis</keyword>
<dbReference type="GO" id="GO:0030148">
    <property type="term" value="P:sphingolipid biosynthetic process"/>
    <property type="evidence" value="ECO:0007669"/>
    <property type="project" value="TreeGrafter"/>
</dbReference>
<gene>
    <name evidence="11" type="ORF">DIABBA_LOCUS1041</name>
</gene>
<dbReference type="EMBL" id="OU898276">
    <property type="protein sequence ID" value="CAG9826976.1"/>
    <property type="molecule type" value="Genomic_DNA"/>
</dbReference>
<dbReference type="GO" id="GO:0005789">
    <property type="term" value="C:endoplasmic reticulum membrane"/>
    <property type="evidence" value="ECO:0007669"/>
    <property type="project" value="TreeGrafter"/>
</dbReference>
<dbReference type="EC" id="2.3.1.199" evidence="10"/>
<comment type="subcellular location">
    <subcellularLocation>
        <location evidence="1">Membrane</location>
        <topology evidence="1">Multi-pass membrane protein</topology>
    </subcellularLocation>
</comment>
<dbReference type="PANTHER" id="PTHR11157">
    <property type="entry name" value="FATTY ACID ACYL TRANSFERASE-RELATED"/>
    <property type="match status" value="1"/>
</dbReference>
<dbReference type="Proteomes" id="UP001153709">
    <property type="component" value="Chromosome 1"/>
</dbReference>
<evidence type="ECO:0000313" key="12">
    <source>
        <dbReference type="Proteomes" id="UP001153709"/>
    </source>
</evidence>
<keyword evidence="12" id="KW-1185">Reference proteome</keyword>
<evidence type="ECO:0000256" key="1">
    <source>
        <dbReference type="ARBA" id="ARBA00004141"/>
    </source>
</evidence>
<proteinExistence type="inferred from homology"/>
<keyword evidence="6 10" id="KW-1133">Transmembrane helix</keyword>
<sequence>MENRTTSLLDGFHEMFDRNQDHRTKDLFLMSSPIPTMVTVAVYLYAIKVVLPAYMKNKKPYELKNVILFHNFIQVLISAALFVGFLLAGWYPLKYDLKCQSLKLPDNIEGAGIKIMHVSYGYYVSKFVELFDTVFFVLRKKDQNVSFLHVYHHAVMPLWCWGAVKYFPESQMTLYGMINSFIHIVMYTYYMLSAFGPKIQKYLWWKKHITVLQLIQFTIGGIHSFHLLIKGCHVPRLLSFSLFLESIFFFYMFAQFYLKAYEKKPAKHLAANGHQNNVKKEN</sequence>
<dbReference type="Pfam" id="PF01151">
    <property type="entry name" value="ELO"/>
    <property type="match status" value="1"/>
</dbReference>
<organism evidence="11 12">
    <name type="scientific">Diabrotica balteata</name>
    <name type="common">Banded cucumber beetle</name>
    <dbReference type="NCBI Taxonomy" id="107213"/>
    <lineage>
        <taxon>Eukaryota</taxon>
        <taxon>Metazoa</taxon>
        <taxon>Ecdysozoa</taxon>
        <taxon>Arthropoda</taxon>
        <taxon>Hexapoda</taxon>
        <taxon>Insecta</taxon>
        <taxon>Pterygota</taxon>
        <taxon>Neoptera</taxon>
        <taxon>Endopterygota</taxon>
        <taxon>Coleoptera</taxon>
        <taxon>Polyphaga</taxon>
        <taxon>Cucujiformia</taxon>
        <taxon>Chrysomeloidea</taxon>
        <taxon>Chrysomelidae</taxon>
        <taxon>Galerucinae</taxon>
        <taxon>Diabroticina</taxon>
        <taxon>Diabroticites</taxon>
        <taxon>Diabrotica</taxon>
    </lineage>
</organism>
<keyword evidence="7 10" id="KW-0443">Lipid metabolism</keyword>
<comment type="similarity">
    <text evidence="10">Belongs to the ELO family.</text>
</comment>
<comment type="catalytic activity">
    <reaction evidence="10">
        <text>a very-long-chain acyl-CoA + malonyl-CoA + H(+) = a very-long-chain 3-oxoacyl-CoA + CO2 + CoA</text>
        <dbReference type="Rhea" id="RHEA:32727"/>
        <dbReference type="ChEBI" id="CHEBI:15378"/>
        <dbReference type="ChEBI" id="CHEBI:16526"/>
        <dbReference type="ChEBI" id="CHEBI:57287"/>
        <dbReference type="ChEBI" id="CHEBI:57384"/>
        <dbReference type="ChEBI" id="CHEBI:90725"/>
        <dbReference type="ChEBI" id="CHEBI:90736"/>
        <dbReference type="EC" id="2.3.1.199"/>
    </reaction>
</comment>
<keyword evidence="8 10" id="KW-0472">Membrane</keyword>
<dbReference type="GO" id="GO:0034626">
    <property type="term" value="P:fatty acid elongation, polyunsaturated fatty acid"/>
    <property type="evidence" value="ECO:0007669"/>
    <property type="project" value="TreeGrafter"/>
</dbReference>
<feature type="transmembrane region" description="Helical" evidence="10">
    <location>
        <begin position="237"/>
        <end position="258"/>
    </location>
</feature>
<evidence type="ECO:0000256" key="5">
    <source>
        <dbReference type="ARBA" id="ARBA00022832"/>
    </source>
</evidence>
<keyword evidence="3 10" id="KW-0808">Transferase</keyword>
<reference evidence="11" key="1">
    <citation type="submission" date="2022-01" db="EMBL/GenBank/DDBJ databases">
        <authorList>
            <person name="King R."/>
        </authorList>
    </citation>
    <scope>NUCLEOTIDE SEQUENCE</scope>
</reference>
<evidence type="ECO:0000256" key="4">
    <source>
        <dbReference type="ARBA" id="ARBA00022692"/>
    </source>
</evidence>
<evidence type="ECO:0000256" key="6">
    <source>
        <dbReference type="ARBA" id="ARBA00022989"/>
    </source>
</evidence>
<dbReference type="GO" id="GO:0042761">
    <property type="term" value="P:very long-chain fatty acid biosynthetic process"/>
    <property type="evidence" value="ECO:0007669"/>
    <property type="project" value="TreeGrafter"/>
</dbReference>
<evidence type="ECO:0000256" key="10">
    <source>
        <dbReference type="RuleBase" id="RU361115"/>
    </source>
</evidence>
<feature type="transmembrane region" description="Helical" evidence="10">
    <location>
        <begin position="174"/>
        <end position="192"/>
    </location>
</feature>
<evidence type="ECO:0000256" key="7">
    <source>
        <dbReference type="ARBA" id="ARBA00023098"/>
    </source>
</evidence>
<keyword evidence="5 10" id="KW-0276">Fatty acid metabolism</keyword>
<keyword evidence="9 10" id="KW-0275">Fatty acid biosynthesis</keyword>
<dbReference type="GO" id="GO:0019367">
    <property type="term" value="P:fatty acid elongation, saturated fatty acid"/>
    <property type="evidence" value="ECO:0007669"/>
    <property type="project" value="TreeGrafter"/>
</dbReference>